<evidence type="ECO:0000313" key="6">
    <source>
        <dbReference type="Proteomes" id="UP000053890"/>
    </source>
</evidence>
<feature type="signal peptide" evidence="3">
    <location>
        <begin position="1"/>
        <end position="24"/>
    </location>
</feature>
<dbReference type="InterPro" id="IPR029058">
    <property type="entry name" value="AB_hydrolase_fold"/>
</dbReference>
<dbReference type="STRING" id="578459.A0A0N8PZ77"/>
<evidence type="ECO:0000256" key="1">
    <source>
        <dbReference type="ARBA" id="ARBA00005964"/>
    </source>
</evidence>
<evidence type="ECO:0000256" key="2">
    <source>
        <dbReference type="ARBA" id="ARBA00022801"/>
    </source>
</evidence>
<dbReference type="PANTHER" id="PTHR43918:SF4">
    <property type="entry name" value="CARBOXYLIC ESTER HYDROLASE"/>
    <property type="match status" value="1"/>
</dbReference>
<name>A0A0N8PZ77_RHOGW</name>
<gene>
    <name evidence="5" type="ORF">RHOBADRAFT_47736</name>
</gene>
<protein>
    <recommendedName>
        <fullName evidence="4">Carboxylesterase type B domain-containing protein</fullName>
    </recommendedName>
</protein>
<keyword evidence="6" id="KW-1185">Reference proteome</keyword>
<sequence length="552" mass="58939">MVAAGFSSLALALAVATAARHSSASPVQLSARNNGAPSAVIANGTVEGVVLPSFNQHAFLGIPYAQPPVGDLRLRRARSRETPFEGGKVAATSYSPFCPGIGADDYGYELSEDCLTLNIVRPAGVAEDDKLPVGVWVHGGSFSMGGSGDIRYNGSYVVQRSVEMDKPIMFVSANYRVSSLGFMSSDELRAEGNVNLGLYDLRLALGWLQDNLEAFGGDPSKVTFWGESAGAAAISYELLSYGLTSTNLFRGAILESGSPTGRPLATADMIQPRFEQVVASAGCNGTADVLACLRALPLEAFNASASAFSWNPVLDGGIIPEYSSDSIRRNAFVKVPLLIGTNTDEGTAFATKGIETDDELAASLQAYYPKLTNSSTARLLELYPNDPSKGSPFGSGDGLVSTGVQDKRSNALTGDLRYIAGKRLLAEKYAAAGQPVFSYRFNQPAENTTLDSGVPHFQEVAYVFGVPYKTANTLGTRPGDKELSRLMMSQWVSFIHDGTPNNHGIDGAPEWPDYRTSPSNYVYTRQQSTVEKDDFREAGIDFIKGLGWELSA</sequence>
<dbReference type="ESTHER" id="rhogw-a0a0n8pz77">
    <property type="family name" value="Fungal_carboxylesterase_lipase"/>
</dbReference>
<dbReference type="SUPFAM" id="SSF53474">
    <property type="entry name" value="alpha/beta-Hydrolases"/>
    <property type="match status" value="1"/>
</dbReference>
<evidence type="ECO:0000313" key="5">
    <source>
        <dbReference type="EMBL" id="KPV71557.1"/>
    </source>
</evidence>
<dbReference type="OMA" id="MEADTWR"/>
<accession>A0A0N8PZ77</accession>
<dbReference type="OrthoDB" id="408631at2759"/>
<reference evidence="5 6" key="1">
    <citation type="journal article" date="2015" name="Front. Microbiol.">
        <title>Genome sequence of the plant growth promoting endophytic yeast Rhodotorula graminis WP1.</title>
        <authorList>
            <person name="Firrincieli A."/>
            <person name="Otillar R."/>
            <person name="Salamov A."/>
            <person name="Schmutz J."/>
            <person name="Khan Z."/>
            <person name="Redman R.S."/>
            <person name="Fleck N.D."/>
            <person name="Lindquist E."/>
            <person name="Grigoriev I.V."/>
            <person name="Doty S.L."/>
        </authorList>
    </citation>
    <scope>NUCLEOTIDE SEQUENCE [LARGE SCALE GENOMIC DNA]</scope>
    <source>
        <strain evidence="5 6">WP1</strain>
    </source>
</reference>
<keyword evidence="3" id="KW-0732">Signal</keyword>
<dbReference type="InterPro" id="IPR002018">
    <property type="entry name" value="CarbesteraseB"/>
</dbReference>
<dbReference type="InterPro" id="IPR050654">
    <property type="entry name" value="AChE-related_enzymes"/>
</dbReference>
<evidence type="ECO:0000259" key="4">
    <source>
        <dbReference type="Pfam" id="PF00135"/>
    </source>
</evidence>
<feature type="chain" id="PRO_5006029384" description="Carboxylesterase type B domain-containing protein" evidence="3">
    <location>
        <begin position="25"/>
        <end position="552"/>
    </location>
</feature>
<keyword evidence="2" id="KW-0378">Hydrolase</keyword>
<dbReference type="InterPro" id="IPR019819">
    <property type="entry name" value="Carboxylesterase_B_CS"/>
</dbReference>
<dbReference type="PROSITE" id="PS00941">
    <property type="entry name" value="CARBOXYLESTERASE_B_2"/>
    <property type="match status" value="1"/>
</dbReference>
<dbReference type="Proteomes" id="UP000053890">
    <property type="component" value="Unassembled WGS sequence"/>
</dbReference>
<evidence type="ECO:0000256" key="3">
    <source>
        <dbReference type="SAM" id="SignalP"/>
    </source>
</evidence>
<proteinExistence type="inferred from homology"/>
<feature type="domain" description="Carboxylesterase type B" evidence="4">
    <location>
        <begin position="38"/>
        <end position="533"/>
    </location>
</feature>
<dbReference type="EMBL" id="KQ474093">
    <property type="protein sequence ID" value="KPV71557.1"/>
    <property type="molecule type" value="Genomic_DNA"/>
</dbReference>
<dbReference type="Gene3D" id="3.40.50.1820">
    <property type="entry name" value="alpha/beta hydrolase"/>
    <property type="match status" value="1"/>
</dbReference>
<dbReference type="PANTHER" id="PTHR43918">
    <property type="entry name" value="ACETYLCHOLINESTERASE"/>
    <property type="match status" value="1"/>
</dbReference>
<dbReference type="RefSeq" id="XP_018267606.1">
    <property type="nucleotide sequence ID" value="XM_018415041.1"/>
</dbReference>
<dbReference type="GeneID" id="28975489"/>
<dbReference type="GO" id="GO:0052689">
    <property type="term" value="F:carboxylic ester hydrolase activity"/>
    <property type="evidence" value="ECO:0007669"/>
    <property type="project" value="TreeGrafter"/>
</dbReference>
<comment type="similarity">
    <text evidence="1">Belongs to the type-B carboxylesterase/lipase family.</text>
</comment>
<organism evidence="5 6">
    <name type="scientific">Rhodotorula graminis (strain WP1)</name>
    <dbReference type="NCBI Taxonomy" id="578459"/>
    <lineage>
        <taxon>Eukaryota</taxon>
        <taxon>Fungi</taxon>
        <taxon>Dikarya</taxon>
        <taxon>Basidiomycota</taxon>
        <taxon>Pucciniomycotina</taxon>
        <taxon>Microbotryomycetes</taxon>
        <taxon>Sporidiobolales</taxon>
        <taxon>Sporidiobolaceae</taxon>
        <taxon>Rhodotorula</taxon>
    </lineage>
</organism>
<dbReference type="Pfam" id="PF00135">
    <property type="entry name" value="COesterase"/>
    <property type="match status" value="1"/>
</dbReference>
<dbReference type="AlphaFoldDB" id="A0A0N8PZ77"/>